<protein>
    <submittedName>
        <fullName evidence="7">NAC domain-containing protein 6-like isoform X1</fullName>
    </submittedName>
</protein>
<dbReference type="GO" id="GO:0003677">
    <property type="term" value="F:DNA binding"/>
    <property type="evidence" value="ECO:0007669"/>
    <property type="project" value="UniProtKB-KW"/>
</dbReference>
<dbReference type="InterPro" id="IPR036093">
    <property type="entry name" value="NAC_dom_sf"/>
</dbReference>
<dbReference type="AlphaFoldDB" id="A0A6P6U6Y5"/>
<evidence type="ECO:0000256" key="4">
    <source>
        <dbReference type="ARBA" id="ARBA00023242"/>
    </source>
</evidence>
<sequence>MKPASSLPSQFQLQFHSVFLQYVAEPRCIFEFSYRSFQLVIKILAERMDDSTTSSDLELPGFRFHPTEEELLDFYLKSTVLGKKLHCDIIGCLNIYDHDPWDLPGLARIGEREWYFFVPRDRKRGSGGGGRPNRTTKRGFWKATGSDRKILSLSNPKKMIGLKKTLVFYTGRAPRGCKTDWVMNEYRLPDHHDRDHRTCHSLSGTPNQAVVLCKIYRKATSLRVLEQRAGVDQQQPEEAKALSIPVLLHHHHHTSSTDYYYYASGRDPSSSPPLIDDAASICNNIQQHDLPMPYHHHPLAFKKEDEELSSGLDKKHVAITPAITADDDEEDDEDDHDSLECKGKSRTCTNNLRLPSTTTTGNSGNTLAELQVPSRLSMDWTQDPFWAQLRSPWLDNLATPNYHANVLNF</sequence>
<evidence type="ECO:0000256" key="1">
    <source>
        <dbReference type="ARBA" id="ARBA00023015"/>
    </source>
</evidence>
<dbReference type="PANTHER" id="PTHR31744:SF79">
    <property type="entry name" value="NAC DOMAIN-CONTAINING PROTEIN"/>
    <property type="match status" value="1"/>
</dbReference>
<keyword evidence="6" id="KW-1185">Reference proteome</keyword>
<dbReference type="PANTHER" id="PTHR31744">
    <property type="entry name" value="PROTEIN CUP-SHAPED COTYLEDON 2-RELATED"/>
    <property type="match status" value="1"/>
</dbReference>
<keyword evidence="3" id="KW-0804">Transcription</keyword>
<dbReference type="OrthoDB" id="1880352at2759"/>
<dbReference type="GO" id="GO:0006355">
    <property type="term" value="P:regulation of DNA-templated transcription"/>
    <property type="evidence" value="ECO:0007669"/>
    <property type="project" value="InterPro"/>
</dbReference>
<evidence type="ECO:0000256" key="3">
    <source>
        <dbReference type="ARBA" id="ARBA00023163"/>
    </source>
</evidence>
<evidence type="ECO:0000259" key="5">
    <source>
        <dbReference type="PROSITE" id="PS51005"/>
    </source>
</evidence>
<dbReference type="GO" id="GO:0005634">
    <property type="term" value="C:nucleus"/>
    <property type="evidence" value="ECO:0007669"/>
    <property type="project" value="UniProtKB-SubCell"/>
</dbReference>
<proteinExistence type="predicted"/>
<evidence type="ECO:0000313" key="7">
    <source>
        <dbReference type="RefSeq" id="XP_027086353.2"/>
    </source>
</evidence>
<name>A0A6P6U6Y5_COFAR</name>
<reference evidence="6" key="1">
    <citation type="journal article" date="2025" name="Foods">
        <title>Unveiling the Microbial Signatures of Arabica Coffee Cherries: Insights into Ripeness Specific Diversity, Functional Traits, and Implications for Quality and Safety.</title>
        <authorList>
            <consortium name="RefSeq"/>
            <person name="Tenea G.N."/>
            <person name="Cifuentes V."/>
            <person name="Reyes P."/>
            <person name="Cevallos-Vallejos M."/>
        </authorList>
    </citation>
    <scope>NUCLEOTIDE SEQUENCE [LARGE SCALE GENOMIC DNA]</scope>
</reference>
<gene>
    <name evidence="7" type="primary">LOC113708087</name>
</gene>
<organism evidence="6 7">
    <name type="scientific">Coffea arabica</name>
    <name type="common">Arabian coffee</name>
    <dbReference type="NCBI Taxonomy" id="13443"/>
    <lineage>
        <taxon>Eukaryota</taxon>
        <taxon>Viridiplantae</taxon>
        <taxon>Streptophyta</taxon>
        <taxon>Embryophyta</taxon>
        <taxon>Tracheophyta</taxon>
        <taxon>Spermatophyta</taxon>
        <taxon>Magnoliopsida</taxon>
        <taxon>eudicotyledons</taxon>
        <taxon>Gunneridae</taxon>
        <taxon>Pentapetalae</taxon>
        <taxon>asterids</taxon>
        <taxon>lamiids</taxon>
        <taxon>Gentianales</taxon>
        <taxon>Rubiaceae</taxon>
        <taxon>Ixoroideae</taxon>
        <taxon>Gardenieae complex</taxon>
        <taxon>Bertiereae - Coffeeae clade</taxon>
        <taxon>Coffeeae</taxon>
        <taxon>Coffea</taxon>
    </lineage>
</organism>
<feature type="domain" description="NAC" evidence="5">
    <location>
        <begin position="58"/>
        <end position="218"/>
    </location>
</feature>
<evidence type="ECO:0000256" key="2">
    <source>
        <dbReference type="ARBA" id="ARBA00023125"/>
    </source>
</evidence>
<dbReference type="InterPro" id="IPR003441">
    <property type="entry name" value="NAC-dom"/>
</dbReference>
<keyword evidence="2" id="KW-0238">DNA-binding</keyword>
<dbReference type="GeneID" id="113708087"/>
<evidence type="ECO:0000313" key="6">
    <source>
        <dbReference type="Proteomes" id="UP001652660"/>
    </source>
</evidence>
<accession>A0A6P6U6Y5</accession>
<dbReference type="RefSeq" id="XP_027086353.2">
    <property type="nucleotide sequence ID" value="XM_027230552.2"/>
</dbReference>
<keyword evidence="1" id="KW-0805">Transcription regulation</keyword>
<dbReference type="SUPFAM" id="SSF101941">
    <property type="entry name" value="NAC domain"/>
    <property type="match status" value="1"/>
</dbReference>
<dbReference type="Proteomes" id="UP001652660">
    <property type="component" value="Chromosome 9c"/>
</dbReference>
<dbReference type="Pfam" id="PF02365">
    <property type="entry name" value="NAM"/>
    <property type="match status" value="1"/>
</dbReference>
<dbReference type="Gene3D" id="2.170.150.80">
    <property type="entry name" value="NAC domain"/>
    <property type="match status" value="1"/>
</dbReference>
<keyword evidence="4" id="KW-0539">Nucleus</keyword>
<reference evidence="7" key="2">
    <citation type="submission" date="2025-08" db="UniProtKB">
        <authorList>
            <consortium name="RefSeq"/>
        </authorList>
    </citation>
    <scope>IDENTIFICATION</scope>
    <source>
        <tissue evidence="7">Leaves</tissue>
    </source>
</reference>
<dbReference type="PROSITE" id="PS51005">
    <property type="entry name" value="NAC"/>
    <property type="match status" value="1"/>
</dbReference>